<name>A0ABX0RZ75_PONBL</name>
<comment type="subcellular location">
    <subcellularLocation>
        <location evidence="1">Membrane</location>
    </subcellularLocation>
</comment>
<dbReference type="PROSITE" id="PS50221">
    <property type="entry name" value="GAIN_B"/>
    <property type="match status" value="1"/>
</dbReference>
<reference evidence="8" key="1">
    <citation type="submission" date="2018-05" db="EMBL/GenBank/DDBJ databases">
        <authorList>
            <person name="Pedro S.L.S."/>
            <person name="Freitas R.C."/>
            <person name="Barreto A.S."/>
            <person name="Lima A.O.S."/>
        </authorList>
    </citation>
    <scope>NUCLEOTIDE SEQUENCE</scope>
    <source>
        <strain evidence="8">BP203</strain>
        <tissue evidence="8">Muscle</tissue>
    </source>
</reference>
<comment type="caution">
    <text evidence="8">The sequence shown here is derived from an EMBL/GenBank/DDBJ whole genome shotgun (WGS) entry which is preliminary data.</text>
</comment>
<dbReference type="InterPro" id="IPR057244">
    <property type="entry name" value="GAIN_B"/>
</dbReference>
<evidence type="ECO:0000313" key="8">
    <source>
        <dbReference type="EMBL" id="NIG58141.1"/>
    </source>
</evidence>
<protein>
    <submittedName>
        <fullName evidence="8">G-protein coupled receptor</fullName>
    </submittedName>
</protein>
<dbReference type="Gene3D" id="2.60.220.50">
    <property type="match status" value="1"/>
</dbReference>
<organism evidence="8 9">
    <name type="scientific">Pontoporia blainvillei</name>
    <name type="common">Franciscana</name>
    <name type="synonym">Delphinus blainvillei</name>
    <dbReference type="NCBI Taxonomy" id="48723"/>
    <lineage>
        <taxon>Eukaryota</taxon>
        <taxon>Metazoa</taxon>
        <taxon>Chordata</taxon>
        <taxon>Craniata</taxon>
        <taxon>Vertebrata</taxon>
        <taxon>Euteleostomi</taxon>
        <taxon>Mammalia</taxon>
        <taxon>Eutheria</taxon>
        <taxon>Laurasiatheria</taxon>
        <taxon>Artiodactyla</taxon>
        <taxon>Whippomorpha</taxon>
        <taxon>Cetacea</taxon>
        <taxon>Odontoceti</taxon>
        <taxon>Pontoporiidae</taxon>
        <taxon>Pontoporia</taxon>
    </lineage>
</organism>
<evidence type="ECO:0000256" key="6">
    <source>
        <dbReference type="SAM" id="Phobius"/>
    </source>
</evidence>
<dbReference type="PANTHER" id="PTHR46682:SF1">
    <property type="entry name" value="ADHESION G-PROTEIN COUPLED RECEPTOR V1"/>
    <property type="match status" value="1"/>
</dbReference>
<evidence type="ECO:0000256" key="5">
    <source>
        <dbReference type="ARBA" id="ARBA00023157"/>
    </source>
</evidence>
<keyword evidence="3 6" id="KW-1133">Transmembrane helix</keyword>
<keyword evidence="2 6" id="KW-0812">Transmembrane</keyword>
<gene>
    <name evidence="8" type="ORF">BU61_713</name>
</gene>
<proteinExistence type="predicted"/>
<dbReference type="Proteomes" id="UP001165941">
    <property type="component" value="Unassembled WGS sequence"/>
</dbReference>
<evidence type="ECO:0000256" key="4">
    <source>
        <dbReference type="ARBA" id="ARBA00023136"/>
    </source>
</evidence>
<dbReference type="InterPro" id="IPR026919">
    <property type="entry name" value="ADGRV1"/>
</dbReference>
<keyword evidence="8" id="KW-0675">Receptor</keyword>
<evidence type="ECO:0000313" key="9">
    <source>
        <dbReference type="Proteomes" id="UP001165941"/>
    </source>
</evidence>
<evidence type="ECO:0000259" key="7">
    <source>
        <dbReference type="PROSITE" id="PS50221"/>
    </source>
</evidence>
<dbReference type="EMBL" id="PGGH01022222">
    <property type="protein sequence ID" value="NIG58141.1"/>
    <property type="molecule type" value="Genomic_DNA"/>
</dbReference>
<feature type="domain" description="GAIN-B" evidence="7">
    <location>
        <begin position="37"/>
        <end position="193"/>
    </location>
</feature>
<evidence type="ECO:0000256" key="1">
    <source>
        <dbReference type="ARBA" id="ARBA00004370"/>
    </source>
</evidence>
<keyword evidence="4 6" id="KW-0472">Membrane</keyword>
<sequence>MSSGIEGLTEVSHCGFVVVPIYMLISKTILDSCPYLSILALHWYRQQINGHKFEGKEGDYIRIPERLLDVPDAEIMAGKSICELVQFTEYSSQQWFITGTNLHALKNKVLSLSVKGQSSQPLTNNNEILYRIYAAEPRIVPQTSLCLLWNQAAASWLSDSQFCKVVEDTSDYVECACSYMSVYAVYAQTDNLSSYNEAFFSSGFICISGLCLAVLSHIFCAKYSMFAAKLLTHMMAASLGTQVGERWDFPLSCDVHVSSVILEYK</sequence>
<accession>A0ABX0RZ75</accession>
<dbReference type="InterPro" id="IPR046338">
    <property type="entry name" value="GAIN_dom_sf"/>
</dbReference>
<evidence type="ECO:0000256" key="2">
    <source>
        <dbReference type="ARBA" id="ARBA00022692"/>
    </source>
</evidence>
<feature type="transmembrane region" description="Helical" evidence="6">
    <location>
        <begin position="198"/>
        <end position="220"/>
    </location>
</feature>
<evidence type="ECO:0000256" key="3">
    <source>
        <dbReference type="ARBA" id="ARBA00022989"/>
    </source>
</evidence>
<dbReference type="PANTHER" id="PTHR46682">
    <property type="entry name" value="ADHESION G-PROTEIN COUPLED RECEPTOR V1"/>
    <property type="match status" value="1"/>
</dbReference>
<keyword evidence="5" id="KW-1015">Disulfide bond</keyword>
<keyword evidence="9" id="KW-1185">Reference proteome</keyword>